<dbReference type="PANTHER" id="PTHR30203">
    <property type="entry name" value="OUTER MEMBRANE CATION EFFLUX PROTEIN"/>
    <property type="match status" value="1"/>
</dbReference>
<organism evidence="2 3">
    <name type="scientific">Aquimarina addita</name>
    <dbReference type="NCBI Taxonomy" id="870485"/>
    <lineage>
        <taxon>Bacteria</taxon>
        <taxon>Pseudomonadati</taxon>
        <taxon>Bacteroidota</taxon>
        <taxon>Flavobacteriia</taxon>
        <taxon>Flavobacteriales</taxon>
        <taxon>Flavobacteriaceae</taxon>
        <taxon>Aquimarina</taxon>
    </lineage>
</organism>
<dbReference type="PANTHER" id="PTHR30203:SF24">
    <property type="entry name" value="BLR4935 PROTEIN"/>
    <property type="match status" value="1"/>
</dbReference>
<gene>
    <name evidence="2" type="ORF">GCM10022393_09810</name>
</gene>
<comment type="similarity">
    <text evidence="1">Belongs to the outer membrane factor (OMF) (TC 1.B.17) family.</text>
</comment>
<dbReference type="EMBL" id="BAABCW010000003">
    <property type="protein sequence ID" value="GAA4111849.1"/>
    <property type="molecule type" value="Genomic_DNA"/>
</dbReference>
<dbReference type="InterPro" id="IPR003423">
    <property type="entry name" value="OMP_efflux"/>
</dbReference>
<accession>A0ABP7XCS7</accession>
<sequence length="473" mass="53861">MNIRIQYLILLLILSISGYGQSEAILQEEILSFEEYLGYVKQQHPLIKQAELTLSVGEANLLKARGGFDPKIEVDYDRKKFKGTEYYDELNAAFKIPTWYGIEFKANFEENSGTFLNPNLTVPDDGLYSAGVSFSLAQGFLMNDRMATLKKAKFFREQTKAERDLQVNTLIFEASKVYFEWLEATNEQRIYETFLANANQRFIAIKRSVEVGDKAAIDSVEAKITFQNRRLSLEAARLKRRKATLKASNYLWINNIPMEIQEYVTPVIPDQAILESSLKLTGITNTASFLENHPKLRAMDNKIESLNVDRSLKRNKLLPRLDLQYNFLNTEYDQISTFNTANYKAALTFSVPLFLRKERGDLKLSNLKIQDANFQRASEALTIQNKIEAMNAEIASLELQNDLVDAVVQNYTALVMAEERKFALGESSLFLINSREGKLIDAQLKENQLQVKLLTSNAGLYNALGLTEDLTVN</sequence>
<keyword evidence="3" id="KW-1185">Reference proteome</keyword>
<evidence type="ECO:0000313" key="2">
    <source>
        <dbReference type="EMBL" id="GAA4111849.1"/>
    </source>
</evidence>
<proteinExistence type="inferred from homology"/>
<evidence type="ECO:0000313" key="3">
    <source>
        <dbReference type="Proteomes" id="UP001500459"/>
    </source>
</evidence>
<dbReference type="Gene3D" id="1.20.1600.10">
    <property type="entry name" value="Outer membrane efflux proteins (OEP)"/>
    <property type="match status" value="1"/>
</dbReference>
<protein>
    <submittedName>
        <fullName evidence="2">TolC family protein</fullName>
    </submittedName>
</protein>
<dbReference type="InterPro" id="IPR010131">
    <property type="entry name" value="MdtP/NodT-like"/>
</dbReference>
<name>A0ABP7XCS7_9FLAO</name>
<dbReference type="Pfam" id="PF02321">
    <property type="entry name" value="OEP"/>
    <property type="match status" value="2"/>
</dbReference>
<dbReference type="Proteomes" id="UP001500459">
    <property type="component" value="Unassembled WGS sequence"/>
</dbReference>
<reference evidence="3" key="1">
    <citation type="journal article" date="2019" name="Int. J. Syst. Evol. Microbiol.">
        <title>The Global Catalogue of Microorganisms (GCM) 10K type strain sequencing project: providing services to taxonomists for standard genome sequencing and annotation.</title>
        <authorList>
            <consortium name="The Broad Institute Genomics Platform"/>
            <consortium name="The Broad Institute Genome Sequencing Center for Infectious Disease"/>
            <person name="Wu L."/>
            <person name="Ma J."/>
        </authorList>
    </citation>
    <scope>NUCLEOTIDE SEQUENCE [LARGE SCALE GENOMIC DNA]</scope>
    <source>
        <strain evidence="3">JCM 17106</strain>
    </source>
</reference>
<dbReference type="SUPFAM" id="SSF56954">
    <property type="entry name" value="Outer membrane efflux proteins (OEP)"/>
    <property type="match status" value="1"/>
</dbReference>
<evidence type="ECO:0000256" key="1">
    <source>
        <dbReference type="ARBA" id="ARBA00007613"/>
    </source>
</evidence>
<dbReference type="RefSeq" id="WP_344925276.1">
    <property type="nucleotide sequence ID" value="NZ_BAABCW010000003.1"/>
</dbReference>
<comment type="caution">
    <text evidence="2">The sequence shown here is derived from an EMBL/GenBank/DDBJ whole genome shotgun (WGS) entry which is preliminary data.</text>
</comment>